<reference evidence="1 2" key="1">
    <citation type="submission" date="2012-01" db="EMBL/GenBank/DDBJ databases">
        <title>Complete sequence of Desulfotomaculum gibsoniae DSM 7213.</title>
        <authorList>
            <consortium name="US DOE Joint Genome Institute"/>
            <person name="Lucas S."/>
            <person name="Han J."/>
            <person name="Lapidus A."/>
            <person name="Cheng J.-F."/>
            <person name="Goodwin L."/>
            <person name="Pitluck S."/>
            <person name="Peters L."/>
            <person name="Ovchinnikova G."/>
            <person name="Teshima H."/>
            <person name="Detter J.C."/>
            <person name="Han C."/>
            <person name="Tapia R."/>
            <person name="Land M."/>
            <person name="Hauser L."/>
            <person name="Kyrpides N."/>
            <person name="Ivanova N."/>
            <person name="Pagani I."/>
            <person name="Parshina S."/>
            <person name="Plugge C."/>
            <person name="Muyzer G."/>
            <person name="Kuever J."/>
            <person name="Ivanova A."/>
            <person name="Nazina T."/>
            <person name="Klenk H.-P."/>
            <person name="Brambilla E."/>
            <person name="Spring S."/>
            <person name="Stams A.F."/>
            <person name="Woyke T."/>
        </authorList>
    </citation>
    <scope>NUCLEOTIDE SEQUENCE [LARGE SCALE GENOMIC DNA]</scope>
    <source>
        <strain evidence="1 2">DSM 7213</strain>
    </source>
</reference>
<gene>
    <name evidence="1" type="ORF">Desgi_2992</name>
</gene>
<protein>
    <submittedName>
        <fullName evidence="1">Uncharacterized protein</fullName>
    </submittedName>
</protein>
<proteinExistence type="predicted"/>
<sequence length="44" mass="5265">MVYLELFPFIQQGNVPMCKLIDKNTWVINFTQVSYRENTLIFIP</sequence>
<dbReference type="AlphaFoldDB" id="R4KLC8"/>
<dbReference type="KEGG" id="dgi:Desgi_2992"/>
<dbReference type="HOGENOM" id="CLU_3215296_0_0_9"/>
<accession>R4KLC8</accession>
<dbReference type="Proteomes" id="UP000013520">
    <property type="component" value="Chromosome"/>
</dbReference>
<evidence type="ECO:0000313" key="2">
    <source>
        <dbReference type="Proteomes" id="UP000013520"/>
    </source>
</evidence>
<dbReference type="STRING" id="767817.Desgi_2992"/>
<name>R4KLC8_9FIRM</name>
<evidence type="ECO:0000313" key="1">
    <source>
        <dbReference type="EMBL" id="AGL02377.1"/>
    </source>
</evidence>
<organism evidence="1 2">
    <name type="scientific">Desulfoscipio gibsoniae DSM 7213</name>
    <dbReference type="NCBI Taxonomy" id="767817"/>
    <lineage>
        <taxon>Bacteria</taxon>
        <taxon>Bacillati</taxon>
        <taxon>Bacillota</taxon>
        <taxon>Clostridia</taxon>
        <taxon>Eubacteriales</taxon>
        <taxon>Desulfallaceae</taxon>
        <taxon>Desulfoscipio</taxon>
    </lineage>
</organism>
<keyword evidence="2" id="KW-1185">Reference proteome</keyword>
<dbReference type="EMBL" id="CP003273">
    <property type="protein sequence ID" value="AGL02377.1"/>
    <property type="molecule type" value="Genomic_DNA"/>
</dbReference>